<evidence type="ECO:0000313" key="3">
    <source>
        <dbReference type="Proteomes" id="UP001164746"/>
    </source>
</evidence>
<feature type="domain" description="Galaxin-like repeats" evidence="1">
    <location>
        <begin position="46"/>
        <end position="118"/>
    </location>
</feature>
<accession>A0ABY7FE13</accession>
<evidence type="ECO:0000313" key="2">
    <source>
        <dbReference type="EMBL" id="WAR19011.1"/>
    </source>
</evidence>
<name>A0ABY7FE13_MYAAR</name>
<evidence type="ECO:0000259" key="1">
    <source>
        <dbReference type="Pfam" id="PF24748"/>
    </source>
</evidence>
<sequence>MYLSNIKLLAKMSYKRSTMWILFSALFWYLAIPTTDGAPHESIRRLCGLQQYNPNNQLCCSGQLYGRHSEGVEQKCCGGKTYSDHSAICCQSNAVERSSLHRYINPECCGGNIYSNTNASEDLTQPNACCGNPAIGLSYNSKAYYCCGGMLTRRTPESIMGCCCGRPFEQQLGASYGRECVNCSIQEHRLQQCGDKSYNPASHVCCGNKDLKAVPMDEFSSLEAAPVWTCVEGQVINRNLHSPDRTGLNIIPTGTDTCGQVIYVKHESIICCKGKQRKVASDNVECCQATGELYDTTIQSCCAGQVIQLGLFGCCNNEIYNDTYHDCCHGLKIFNNDKQVCCLNQYSIVLTDLGTSPKNMTRLKGVVLSPKRHRGDRVEVRTPYKCHCFEKEALYLIDTNKRMRPMRHQRRTLRLTSKDKMVPETQKSPCLIYNDLEAIFNGKS</sequence>
<dbReference type="Pfam" id="PF24748">
    <property type="entry name" value="Galaxin_repeat"/>
    <property type="match status" value="2"/>
</dbReference>
<dbReference type="Proteomes" id="UP001164746">
    <property type="component" value="Chromosome 11"/>
</dbReference>
<proteinExistence type="predicted"/>
<dbReference type="PANTHER" id="PTHR34490:SF1">
    <property type="entry name" value="GALAXIN-LIKE"/>
    <property type="match status" value="1"/>
</dbReference>
<keyword evidence="3" id="KW-1185">Reference proteome</keyword>
<reference evidence="2" key="1">
    <citation type="submission" date="2022-11" db="EMBL/GenBank/DDBJ databases">
        <title>Centuries of genome instability and evolution in soft-shell clam transmissible cancer (bioRxiv).</title>
        <authorList>
            <person name="Hart S.F.M."/>
            <person name="Yonemitsu M.A."/>
            <person name="Giersch R.M."/>
            <person name="Beal B.F."/>
            <person name="Arriagada G."/>
            <person name="Davis B.W."/>
            <person name="Ostrander E.A."/>
            <person name="Goff S.P."/>
            <person name="Metzger M.J."/>
        </authorList>
    </citation>
    <scope>NUCLEOTIDE SEQUENCE</scope>
    <source>
        <strain evidence="2">MELC-2E11</strain>
        <tissue evidence="2">Siphon/mantle</tissue>
    </source>
</reference>
<dbReference type="PANTHER" id="PTHR34490">
    <property type="entry name" value="PROTEIN CBG12054-RELATED"/>
    <property type="match status" value="1"/>
</dbReference>
<gene>
    <name evidence="2" type="ORF">MAR_000849</name>
</gene>
<organism evidence="2 3">
    <name type="scientific">Mya arenaria</name>
    <name type="common">Soft-shell clam</name>
    <dbReference type="NCBI Taxonomy" id="6604"/>
    <lineage>
        <taxon>Eukaryota</taxon>
        <taxon>Metazoa</taxon>
        <taxon>Spiralia</taxon>
        <taxon>Lophotrochozoa</taxon>
        <taxon>Mollusca</taxon>
        <taxon>Bivalvia</taxon>
        <taxon>Autobranchia</taxon>
        <taxon>Heteroconchia</taxon>
        <taxon>Euheterodonta</taxon>
        <taxon>Imparidentia</taxon>
        <taxon>Neoheterodontei</taxon>
        <taxon>Myida</taxon>
        <taxon>Myoidea</taxon>
        <taxon>Myidae</taxon>
        <taxon>Mya</taxon>
    </lineage>
</organism>
<dbReference type="InterPro" id="IPR055284">
    <property type="entry name" value="Galaxin-like"/>
</dbReference>
<feature type="domain" description="Galaxin-like repeats" evidence="1">
    <location>
        <begin position="255"/>
        <end position="345"/>
    </location>
</feature>
<protein>
    <submittedName>
        <fullName evidence="2">GXN-like protein</fullName>
    </submittedName>
</protein>
<dbReference type="InterPro" id="IPR056601">
    <property type="entry name" value="Galaxin_dom"/>
</dbReference>
<dbReference type="EMBL" id="CP111022">
    <property type="protein sequence ID" value="WAR19011.1"/>
    <property type="molecule type" value="Genomic_DNA"/>
</dbReference>